<comment type="caution">
    <text evidence="1">The sequence shown here is derived from an EMBL/GenBank/DDBJ whole genome shotgun (WGS) entry which is preliminary data.</text>
</comment>
<name>A0AAE4HV90_9STRE</name>
<gene>
    <name evidence="1" type="ORF">P7G31_02190</name>
</gene>
<dbReference type="EMBL" id="JARQAG010000002">
    <property type="protein sequence ID" value="MDT2731064.1"/>
    <property type="molecule type" value="Genomic_DNA"/>
</dbReference>
<sequence>MTWLSKEAENEIKQEVAITVTTFLDNYTKPEPRLLGLITQTDLKKELGIDYNTLRRWEDNGLPRYIPPLEDSRKVFYRVSDILQFLGVR</sequence>
<organism evidence="1 2">
    <name type="scientific">Streptococcus parauberis</name>
    <dbReference type="NCBI Taxonomy" id="1348"/>
    <lineage>
        <taxon>Bacteria</taxon>
        <taxon>Bacillati</taxon>
        <taxon>Bacillota</taxon>
        <taxon>Bacilli</taxon>
        <taxon>Lactobacillales</taxon>
        <taxon>Streptococcaceae</taxon>
        <taxon>Streptococcus</taxon>
    </lineage>
</organism>
<dbReference type="InterPro" id="IPR009061">
    <property type="entry name" value="DNA-bd_dom_put_sf"/>
</dbReference>
<dbReference type="Proteomes" id="UP001180515">
    <property type="component" value="Unassembled WGS sequence"/>
</dbReference>
<accession>A0AAE4HV90</accession>
<dbReference type="AlphaFoldDB" id="A0AAE4HV90"/>
<evidence type="ECO:0000313" key="2">
    <source>
        <dbReference type="Proteomes" id="UP001180515"/>
    </source>
</evidence>
<reference evidence="1" key="1">
    <citation type="submission" date="2023-03" db="EMBL/GenBank/DDBJ databases">
        <authorList>
            <person name="Shen W."/>
            <person name="Cai J."/>
        </authorList>
    </citation>
    <scope>NUCLEOTIDE SEQUENCE</scope>
    <source>
        <strain evidence="1">P82-2</strain>
    </source>
</reference>
<evidence type="ECO:0000313" key="1">
    <source>
        <dbReference type="EMBL" id="MDT2731064.1"/>
    </source>
</evidence>
<protein>
    <submittedName>
        <fullName evidence="1">XRE family transcriptional regulator</fullName>
    </submittedName>
</protein>
<proteinExistence type="predicted"/>
<dbReference type="RefSeq" id="WP_311981574.1">
    <property type="nucleotide sequence ID" value="NZ_JARQAG010000002.1"/>
</dbReference>
<dbReference type="SUPFAM" id="SSF46955">
    <property type="entry name" value="Putative DNA-binding domain"/>
    <property type="match status" value="1"/>
</dbReference>